<feature type="chain" id="PRO_5046656260" description="Secreted protein" evidence="1">
    <location>
        <begin position="18"/>
        <end position="94"/>
    </location>
</feature>
<keyword evidence="3" id="KW-1185">Reference proteome</keyword>
<comment type="caution">
    <text evidence="2">The sequence shown here is derived from an EMBL/GenBank/DDBJ whole genome shotgun (WGS) entry which is preliminary data.</text>
</comment>
<proteinExistence type="predicted"/>
<reference evidence="2 3" key="1">
    <citation type="journal article" date="2024" name="Commun. Biol.">
        <title>Comparative genomic analysis of thermophilic fungi reveals convergent evolutionary adaptations and gene losses.</title>
        <authorList>
            <person name="Steindorff A.S."/>
            <person name="Aguilar-Pontes M.V."/>
            <person name="Robinson A.J."/>
            <person name="Andreopoulos B."/>
            <person name="LaButti K."/>
            <person name="Kuo A."/>
            <person name="Mondo S."/>
            <person name="Riley R."/>
            <person name="Otillar R."/>
            <person name="Haridas S."/>
            <person name="Lipzen A."/>
            <person name="Grimwood J."/>
            <person name="Schmutz J."/>
            <person name="Clum A."/>
            <person name="Reid I.D."/>
            <person name="Moisan M.C."/>
            <person name="Butler G."/>
            <person name="Nguyen T.T.M."/>
            <person name="Dewar K."/>
            <person name="Conant G."/>
            <person name="Drula E."/>
            <person name="Henrissat B."/>
            <person name="Hansel C."/>
            <person name="Singer S."/>
            <person name="Hutchinson M.I."/>
            <person name="de Vries R.P."/>
            <person name="Natvig D.O."/>
            <person name="Powell A.J."/>
            <person name="Tsang A."/>
            <person name="Grigoriev I.V."/>
        </authorList>
    </citation>
    <scope>NUCLEOTIDE SEQUENCE [LARGE SCALE GENOMIC DNA]</scope>
    <source>
        <strain evidence="2 3">CBS 494.80</strain>
    </source>
</reference>
<sequence length="94" mass="10358">MWSGATITWMAAGEALSVYVAYWRWGPSGVGPSVRRAFGWMLLITSGKRGRGGARVGTGIRIGTSKKTRHDTSIRLAAMRHVLMNERVGRPRTE</sequence>
<evidence type="ECO:0000256" key="1">
    <source>
        <dbReference type="SAM" id="SignalP"/>
    </source>
</evidence>
<gene>
    <name evidence="2" type="ORF">VTL71DRAFT_15457</name>
</gene>
<dbReference type="Proteomes" id="UP001595075">
    <property type="component" value="Unassembled WGS sequence"/>
</dbReference>
<evidence type="ECO:0000313" key="3">
    <source>
        <dbReference type="Proteomes" id="UP001595075"/>
    </source>
</evidence>
<organism evidence="2 3">
    <name type="scientific">Oculimacula yallundae</name>
    <dbReference type="NCBI Taxonomy" id="86028"/>
    <lineage>
        <taxon>Eukaryota</taxon>
        <taxon>Fungi</taxon>
        <taxon>Dikarya</taxon>
        <taxon>Ascomycota</taxon>
        <taxon>Pezizomycotina</taxon>
        <taxon>Leotiomycetes</taxon>
        <taxon>Helotiales</taxon>
        <taxon>Ploettnerulaceae</taxon>
        <taxon>Oculimacula</taxon>
    </lineage>
</organism>
<feature type="signal peptide" evidence="1">
    <location>
        <begin position="1"/>
        <end position="17"/>
    </location>
</feature>
<dbReference type="EMBL" id="JAZHXI010000008">
    <property type="protein sequence ID" value="KAL2069119.1"/>
    <property type="molecule type" value="Genomic_DNA"/>
</dbReference>
<keyword evidence="1" id="KW-0732">Signal</keyword>
<evidence type="ECO:0000313" key="2">
    <source>
        <dbReference type="EMBL" id="KAL2069119.1"/>
    </source>
</evidence>
<protein>
    <recommendedName>
        <fullName evidence="4">Secreted protein</fullName>
    </recommendedName>
</protein>
<accession>A0ABR4CH92</accession>
<name>A0ABR4CH92_9HELO</name>
<evidence type="ECO:0008006" key="4">
    <source>
        <dbReference type="Google" id="ProtNLM"/>
    </source>
</evidence>